<dbReference type="AlphaFoldDB" id="A0A6S6WFW0"/>
<feature type="region of interest" description="Disordered" evidence="1">
    <location>
        <begin position="1"/>
        <end position="20"/>
    </location>
</feature>
<gene>
    <name evidence="2" type="ORF">PTTW11_11199</name>
</gene>
<dbReference type="EMBL" id="HG992988">
    <property type="protein sequence ID" value="CAE7219651.1"/>
    <property type="molecule type" value="Genomic_DNA"/>
</dbReference>
<evidence type="ECO:0000313" key="3">
    <source>
        <dbReference type="Proteomes" id="UP000472372"/>
    </source>
</evidence>
<reference evidence="2" key="1">
    <citation type="submission" date="2021-02" db="EMBL/GenBank/DDBJ databases">
        <authorList>
            <person name="Syme A R."/>
            <person name="Syme A R."/>
            <person name="Moolhuijzen P."/>
        </authorList>
    </citation>
    <scope>NUCLEOTIDE SEQUENCE</scope>
    <source>
        <strain evidence="2">W1-1</strain>
    </source>
</reference>
<dbReference type="Proteomes" id="UP000472372">
    <property type="component" value="Chromosome 12"/>
</dbReference>
<accession>A0A6S6WFW0</accession>
<organism evidence="2 3">
    <name type="scientific">Pyrenophora teres f. teres</name>
    <dbReference type="NCBI Taxonomy" id="97479"/>
    <lineage>
        <taxon>Eukaryota</taxon>
        <taxon>Fungi</taxon>
        <taxon>Dikarya</taxon>
        <taxon>Ascomycota</taxon>
        <taxon>Pezizomycotina</taxon>
        <taxon>Dothideomycetes</taxon>
        <taxon>Pleosporomycetidae</taxon>
        <taxon>Pleosporales</taxon>
        <taxon>Pleosporineae</taxon>
        <taxon>Pleosporaceae</taxon>
        <taxon>Pyrenophora</taxon>
    </lineage>
</organism>
<feature type="compositionally biased region" description="Polar residues" evidence="1">
    <location>
        <begin position="1"/>
        <end position="17"/>
    </location>
</feature>
<protein>
    <submittedName>
        <fullName evidence="2">Uncharacterized protein</fullName>
    </submittedName>
</protein>
<proteinExistence type="predicted"/>
<name>A0A6S6WFW0_9PLEO</name>
<evidence type="ECO:0000256" key="1">
    <source>
        <dbReference type="SAM" id="MobiDB-lite"/>
    </source>
</evidence>
<evidence type="ECO:0000313" key="2">
    <source>
        <dbReference type="EMBL" id="CAE7219651.1"/>
    </source>
</evidence>
<sequence>MAAATHSTKQQRKTNMYENGDALHPTKKMRRQAIIRNDGPVAERPIYESDKPHTVQPKTADISFDIYSRLPRELRNRIYTFCVEGSYDNDVIVRQTAVDNTHRFAYLVREPCGQHSYQWVEDPMTACLKRETLGRDVAREMLESYYWTRTFKFAHHELCLLGPFLRTDGFGLGIIPAHYTRRLQIQIRPLDFAFLLPAQRRSEEEQCFKAVGALAAIRTTRTDILVELDEAQGSLSDAEYKCFSSEAAKFTLRLRSVVEALKKQGLHIIQTMGT</sequence>